<evidence type="ECO:0000313" key="7">
    <source>
        <dbReference type="Proteomes" id="UP000294599"/>
    </source>
</evidence>
<dbReference type="InterPro" id="IPR042214">
    <property type="entry name" value="TruD_catalytic"/>
</dbReference>
<dbReference type="HAMAP" id="MF_01082">
    <property type="entry name" value="TruD"/>
    <property type="match status" value="1"/>
</dbReference>
<dbReference type="PANTHER" id="PTHR47811:SF1">
    <property type="entry name" value="TRNA PSEUDOURIDINE SYNTHASE D"/>
    <property type="match status" value="1"/>
</dbReference>
<organism evidence="6 7">
    <name type="scientific">Pseudofulvimonas gallinarii</name>
    <dbReference type="NCBI Taxonomy" id="634155"/>
    <lineage>
        <taxon>Bacteria</taxon>
        <taxon>Pseudomonadati</taxon>
        <taxon>Pseudomonadota</taxon>
        <taxon>Gammaproteobacteria</taxon>
        <taxon>Lysobacterales</taxon>
        <taxon>Rhodanobacteraceae</taxon>
        <taxon>Pseudofulvimonas</taxon>
    </lineage>
</organism>
<dbReference type="GO" id="GO:0160150">
    <property type="term" value="F:tRNA pseudouridine(13) synthase activity"/>
    <property type="evidence" value="ECO:0007669"/>
    <property type="project" value="UniProtKB-EC"/>
</dbReference>
<dbReference type="Pfam" id="PF01142">
    <property type="entry name" value="TruD"/>
    <property type="match status" value="2"/>
</dbReference>
<evidence type="ECO:0000256" key="1">
    <source>
        <dbReference type="ARBA" id="ARBA00007953"/>
    </source>
</evidence>
<keyword evidence="3 4" id="KW-0413">Isomerase</keyword>
<reference evidence="6 7" key="1">
    <citation type="submission" date="2019-03" db="EMBL/GenBank/DDBJ databases">
        <title>Genomic Encyclopedia of Type Strains, Phase IV (KMG-IV): sequencing the most valuable type-strain genomes for metagenomic binning, comparative biology and taxonomic classification.</title>
        <authorList>
            <person name="Goeker M."/>
        </authorList>
    </citation>
    <scope>NUCLEOTIDE SEQUENCE [LARGE SCALE GENOMIC DNA]</scope>
    <source>
        <strain evidence="6 7">DSM 21944</strain>
    </source>
</reference>
<comment type="function">
    <text evidence="4">Responsible for synthesis of pseudouridine from uracil-13 in transfer RNAs.</text>
</comment>
<evidence type="ECO:0000313" key="6">
    <source>
        <dbReference type="EMBL" id="TCT00747.1"/>
    </source>
</evidence>
<sequence>MITARIRVSPEDFEVEEQLGFEPDGQGEHLLLWIQKRGVNTAWLGTQLAAWAGVPASSVSWSGMKDRHAVTRQWFSIHLPRRIALEHGPALDGVTVLARSWHGRKLRRGSHRGNRFVITLREVQGDRDAAEAALVAVAERGVPNAFGEQRFGRDAGNLARARSWLAADRPRRLPHEQRGLLLSTARSHLFNLVLAERVRRDDWDRGVPGDCFQLDGSGSWFGPEADITDELHRRVGSGDIHPTGPLWGAGASPATAEAATIEAEALAEEAVLCEGLARFDLRQERRALRLRPMGFSREWLGDDVLRVRFQLPRGCFATAVLAAFCDTVDASQSADYQRSGP</sequence>
<dbReference type="EC" id="5.4.99.27" evidence="4"/>
<dbReference type="RefSeq" id="WP_123522243.1">
    <property type="nucleotide sequence ID" value="NZ_JBHLWF010000013.1"/>
</dbReference>
<dbReference type="Proteomes" id="UP000294599">
    <property type="component" value="Unassembled WGS sequence"/>
</dbReference>
<feature type="active site" description="Nucleophile" evidence="4">
    <location>
        <position position="66"/>
    </location>
</feature>
<comment type="caution">
    <text evidence="6">The sequence shown here is derived from an EMBL/GenBank/DDBJ whole genome shotgun (WGS) entry which is preliminary data.</text>
</comment>
<evidence type="ECO:0000256" key="2">
    <source>
        <dbReference type="ARBA" id="ARBA00022694"/>
    </source>
</evidence>
<dbReference type="Gene3D" id="3.30.2340.10">
    <property type="entry name" value="TruD, insertion domain"/>
    <property type="match status" value="1"/>
</dbReference>
<evidence type="ECO:0000256" key="3">
    <source>
        <dbReference type="ARBA" id="ARBA00023235"/>
    </source>
</evidence>
<comment type="similarity">
    <text evidence="1 4">Belongs to the pseudouridine synthase TruD family.</text>
</comment>
<dbReference type="InterPro" id="IPR020119">
    <property type="entry name" value="PsdUridine_synth_TruD_CS"/>
</dbReference>
<dbReference type="InterPro" id="IPR050170">
    <property type="entry name" value="TruD_pseudoU_synthase"/>
</dbReference>
<dbReference type="InterPro" id="IPR001656">
    <property type="entry name" value="PsdUridine_synth_TruD"/>
</dbReference>
<dbReference type="SUPFAM" id="SSF55120">
    <property type="entry name" value="Pseudouridine synthase"/>
    <property type="match status" value="1"/>
</dbReference>
<evidence type="ECO:0000256" key="4">
    <source>
        <dbReference type="HAMAP-Rule" id="MF_01082"/>
    </source>
</evidence>
<dbReference type="InterPro" id="IPR020103">
    <property type="entry name" value="PsdUridine_synth_cat_dom_sf"/>
</dbReference>
<dbReference type="EMBL" id="SMAF01000002">
    <property type="protein sequence ID" value="TCT00747.1"/>
    <property type="molecule type" value="Genomic_DNA"/>
</dbReference>
<evidence type="ECO:0000259" key="5">
    <source>
        <dbReference type="PROSITE" id="PS50984"/>
    </source>
</evidence>
<dbReference type="NCBIfam" id="NF002153">
    <property type="entry name" value="PRK00984.1-2"/>
    <property type="match status" value="1"/>
</dbReference>
<accession>A0A4S3KUM8</accession>
<feature type="domain" description="TRUD" evidence="5">
    <location>
        <begin position="141"/>
        <end position="290"/>
    </location>
</feature>
<dbReference type="GO" id="GO:0031119">
    <property type="term" value="P:tRNA pseudouridine synthesis"/>
    <property type="evidence" value="ECO:0007669"/>
    <property type="project" value="UniProtKB-UniRule"/>
</dbReference>
<name>A0A4S3KUM8_9GAMM</name>
<dbReference type="InterPro" id="IPR043165">
    <property type="entry name" value="TruD_insert_sf"/>
</dbReference>
<keyword evidence="2 4" id="KW-0819">tRNA processing</keyword>
<dbReference type="Gene3D" id="3.30.2350.20">
    <property type="entry name" value="TruD, catalytic domain"/>
    <property type="match status" value="1"/>
</dbReference>
<dbReference type="AlphaFoldDB" id="A0A4S3KUM8"/>
<dbReference type="PROSITE" id="PS50984">
    <property type="entry name" value="TRUD"/>
    <property type="match status" value="1"/>
</dbReference>
<dbReference type="GO" id="GO:0005829">
    <property type="term" value="C:cytosol"/>
    <property type="evidence" value="ECO:0007669"/>
    <property type="project" value="TreeGrafter"/>
</dbReference>
<proteinExistence type="inferred from homology"/>
<dbReference type="InterPro" id="IPR011760">
    <property type="entry name" value="PsdUridine_synth_TruD_insert"/>
</dbReference>
<gene>
    <name evidence="4" type="primary">truD</name>
    <name evidence="6" type="ORF">EDC25_102112</name>
</gene>
<dbReference type="OrthoDB" id="1550679at2"/>
<comment type="catalytic activity">
    <reaction evidence="4">
        <text>uridine(13) in tRNA = pseudouridine(13) in tRNA</text>
        <dbReference type="Rhea" id="RHEA:42540"/>
        <dbReference type="Rhea" id="RHEA-COMP:10105"/>
        <dbReference type="Rhea" id="RHEA-COMP:10106"/>
        <dbReference type="ChEBI" id="CHEBI:65314"/>
        <dbReference type="ChEBI" id="CHEBI:65315"/>
        <dbReference type="EC" id="5.4.99.27"/>
    </reaction>
</comment>
<dbReference type="PANTHER" id="PTHR47811">
    <property type="entry name" value="TRNA PSEUDOURIDINE SYNTHASE D"/>
    <property type="match status" value="1"/>
</dbReference>
<keyword evidence="7" id="KW-1185">Reference proteome</keyword>
<dbReference type="PROSITE" id="PS01268">
    <property type="entry name" value="UPF0024"/>
    <property type="match status" value="1"/>
</dbReference>
<protein>
    <recommendedName>
        <fullName evidence="4">tRNA pseudouridine synthase D</fullName>
        <ecNumber evidence="4">5.4.99.27</ecNumber>
    </recommendedName>
    <alternativeName>
        <fullName evidence="4">tRNA pseudouridine(13) synthase</fullName>
    </alternativeName>
    <alternativeName>
        <fullName evidence="4">tRNA pseudouridylate synthase D</fullName>
    </alternativeName>
    <alternativeName>
        <fullName evidence="4">tRNA-uridine isomerase D</fullName>
    </alternativeName>
</protein>
<dbReference type="GO" id="GO:0003723">
    <property type="term" value="F:RNA binding"/>
    <property type="evidence" value="ECO:0007669"/>
    <property type="project" value="InterPro"/>
</dbReference>